<reference evidence="2" key="1">
    <citation type="submission" date="2021-06" db="EMBL/GenBank/DDBJ databases">
        <authorList>
            <person name="Hodson N. C."/>
            <person name="Mongue J. A."/>
            <person name="Jaron S. K."/>
        </authorList>
    </citation>
    <scope>NUCLEOTIDE SEQUENCE</scope>
</reference>
<keyword evidence="3" id="KW-1185">Reference proteome</keyword>
<dbReference type="CDD" id="cd00303">
    <property type="entry name" value="retropepsin_like"/>
    <property type="match status" value="1"/>
</dbReference>
<dbReference type="EMBL" id="CAJVCH010240520">
    <property type="protein sequence ID" value="CAG7732943.1"/>
    <property type="molecule type" value="Genomic_DNA"/>
</dbReference>
<evidence type="ECO:0000256" key="1">
    <source>
        <dbReference type="SAM" id="MobiDB-lite"/>
    </source>
</evidence>
<dbReference type="Proteomes" id="UP000708208">
    <property type="component" value="Unassembled WGS sequence"/>
</dbReference>
<accession>A0A8J2KB28</accession>
<proteinExistence type="predicted"/>
<feature type="region of interest" description="Disordered" evidence="1">
    <location>
        <begin position="196"/>
        <end position="217"/>
    </location>
</feature>
<feature type="non-terminal residue" evidence="2">
    <location>
        <position position="361"/>
    </location>
</feature>
<name>A0A8J2KB28_9HEXA</name>
<evidence type="ECO:0000313" key="3">
    <source>
        <dbReference type="Proteomes" id="UP000708208"/>
    </source>
</evidence>
<protein>
    <submittedName>
        <fullName evidence="2">Uncharacterized protein</fullName>
    </submittedName>
</protein>
<gene>
    <name evidence="2" type="ORF">AFUS01_LOCUS21421</name>
</gene>
<dbReference type="OrthoDB" id="115435at2759"/>
<organism evidence="2 3">
    <name type="scientific">Allacma fusca</name>
    <dbReference type="NCBI Taxonomy" id="39272"/>
    <lineage>
        <taxon>Eukaryota</taxon>
        <taxon>Metazoa</taxon>
        <taxon>Ecdysozoa</taxon>
        <taxon>Arthropoda</taxon>
        <taxon>Hexapoda</taxon>
        <taxon>Collembola</taxon>
        <taxon>Symphypleona</taxon>
        <taxon>Sminthuridae</taxon>
        <taxon>Allacma</taxon>
    </lineage>
</organism>
<evidence type="ECO:0000313" key="2">
    <source>
        <dbReference type="EMBL" id="CAG7732943.1"/>
    </source>
</evidence>
<dbReference type="AlphaFoldDB" id="A0A8J2KB28"/>
<comment type="caution">
    <text evidence="2">The sequence shown here is derived from an EMBL/GenBank/DDBJ whole genome shotgun (WGS) entry which is preliminary data.</text>
</comment>
<sequence>MVKTKRNQSPPFSPSKVDLSMNTVSEIVQAASSAVLLPEISKFTGEVSATEAKEWLKSVENQGLIGGWNNLQKLETAKRLLTKAAKSWYLLNADDIKSWSDFRSCFWETFIGEDDGNVVDKWERFSARCQQDNESSIEYIFDKLRLAKDVGASVAESKNAVCAGFKSEDMANYLRIYDYSKAADWSKRLREFESSKSKPDVAESENEKPVVPDPETKKSESVLLVNTALGVDREKYVKTAVINGKTISGALIDNGSSVCVMRASTAVTLCETIQPPSNTRIFGVGNLENGSEVLGKIVGTVSVDGVAVPETEILILRDNALPVPLVIGCSWIENPNVAMIKWKDQFIITQANRVSLNENSV</sequence>